<reference evidence="2" key="1">
    <citation type="journal article" date="2023" name="Mol. Phylogenet. Evol.">
        <title>Genome-scale phylogeny and comparative genomics of the fungal order Sordariales.</title>
        <authorList>
            <person name="Hensen N."/>
            <person name="Bonometti L."/>
            <person name="Westerberg I."/>
            <person name="Brannstrom I.O."/>
            <person name="Guillou S."/>
            <person name="Cros-Aarteil S."/>
            <person name="Calhoun S."/>
            <person name="Haridas S."/>
            <person name="Kuo A."/>
            <person name="Mondo S."/>
            <person name="Pangilinan J."/>
            <person name="Riley R."/>
            <person name="LaButti K."/>
            <person name="Andreopoulos B."/>
            <person name="Lipzen A."/>
            <person name="Chen C."/>
            <person name="Yan M."/>
            <person name="Daum C."/>
            <person name="Ng V."/>
            <person name="Clum A."/>
            <person name="Steindorff A."/>
            <person name="Ohm R.A."/>
            <person name="Martin F."/>
            <person name="Silar P."/>
            <person name="Natvig D.O."/>
            <person name="Lalanne C."/>
            <person name="Gautier V."/>
            <person name="Ament-Velasquez S.L."/>
            <person name="Kruys A."/>
            <person name="Hutchinson M.I."/>
            <person name="Powell A.J."/>
            <person name="Barry K."/>
            <person name="Miller A.N."/>
            <person name="Grigoriev I.V."/>
            <person name="Debuchy R."/>
            <person name="Gladieux P."/>
            <person name="Hiltunen Thoren M."/>
            <person name="Johannesson H."/>
        </authorList>
    </citation>
    <scope>NUCLEOTIDE SEQUENCE</scope>
    <source>
        <strain evidence="2">CBS 123565</strain>
    </source>
</reference>
<sequence>MQQPLSPTQPSAPRRQALNLADPLLHQQSQQVRWLNGRASDYDTIPQDHGDEIRRFQVRPLGGSK</sequence>
<evidence type="ECO:0000256" key="1">
    <source>
        <dbReference type="SAM" id="MobiDB-lite"/>
    </source>
</evidence>
<organism evidence="2 3">
    <name type="scientific">Trichocladium antarcticum</name>
    <dbReference type="NCBI Taxonomy" id="1450529"/>
    <lineage>
        <taxon>Eukaryota</taxon>
        <taxon>Fungi</taxon>
        <taxon>Dikarya</taxon>
        <taxon>Ascomycota</taxon>
        <taxon>Pezizomycotina</taxon>
        <taxon>Sordariomycetes</taxon>
        <taxon>Sordariomycetidae</taxon>
        <taxon>Sordariales</taxon>
        <taxon>Chaetomiaceae</taxon>
        <taxon>Trichocladium</taxon>
    </lineage>
</organism>
<dbReference type="EMBL" id="MU853409">
    <property type="protein sequence ID" value="KAK4134339.1"/>
    <property type="molecule type" value="Genomic_DNA"/>
</dbReference>
<name>A0AAN6UKB8_9PEZI</name>
<feature type="region of interest" description="Disordered" evidence="1">
    <location>
        <begin position="42"/>
        <end position="65"/>
    </location>
</feature>
<dbReference type="AlphaFoldDB" id="A0AAN6UKB8"/>
<feature type="compositionally biased region" description="Basic and acidic residues" evidence="1">
    <location>
        <begin position="46"/>
        <end position="55"/>
    </location>
</feature>
<evidence type="ECO:0000313" key="3">
    <source>
        <dbReference type="Proteomes" id="UP001304895"/>
    </source>
</evidence>
<proteinExistence type="predicted"/>
<gene>
    <name evidence="2" type="ORF">BT67DRAFT_442261</name>
</gene>
<evidence type="ECO:0000313" key="2">
    <source>
        <dbReference type="EMBL" id="KAK4134339.1"/>
    </source>
</evidence>
<keyword evidence="3" id="KW-1185">Reference proteome</keyword>
<dbReference type="Proteomes" id="UP001304895">
    <property type="component" value="Unassembled WGS sequence"/>
</dbReference>
<protein>
    <submittedName>
        <fullName evidence="2">Uncharacterized protein</fullName>
    </submittedName>
</protein>
<reference evidence="2" key="2">
    <citation type="submission" date="2023-05" db="EMBL/GenBank/DDBJ databases">
        <authorList>
            <consortium name="Lawrence Berkeley National Laboratory"/>
            <person name="Steindorff A."/>
            <person name="Hensen N."/>
            <person name="Bonometti L."/>
            <person name="Westerberg I."/>
            <person name="Brannstrom I.O."/>
            <person name="Guillou S."/>
            <person name="Cros-Aarteil S."/>
            <person name="Calhoun S."/>
            <person name="Haridas S."/>
            <person name="Kuo A."/>
            <person name="Mondo S."/>
            <person name="Pangilinan J."/>
            <person name="Riley R."/>
            <person name="Labutti K."/>
            <person name="Andreopoulos B."/>
            <person name="Lipzen A."/>
            <person name="Chen C."/>
            <person name="Yanf M."/>
            <person name="Daum C."/>
            <person name="Ng V."/>
            <person name="Clum A."/>
            <person name="Ohm R."/>
            <person name="Martin F."/>
            <person name="Silar P."/>
            <person name="Natvig D."/>
            <person name="Lalanne C."/>
            <person name="Gautier V."/>
            <person name="Ament-Velasquez S.L."/>
            <person name="Kruys A."/>
            <person name="Hutchinson M.I."/>
            <person name="Powell A.J."/>
            <person name="Barry K."/>
            <person name="Miller A.N."/>
            <person name="Grigoriev I.V."/>
            <person name="Debuchy R."/>
            <person name="Gladieux P."/>
            <person name="Thoren M.H."/>
            <person name="Johannesson H."/>
        </authorList>
    </citation>
    <scope>NUCLEOTIDE SEQUENCE</scope>
    <source>
        <strain evidence="2">CBS 123565</strain>
    </source>
</reference>
<accession>A0AAN6UKB8</accession>
<comment type="caution">
    <text evidence="2">The sequence shown here is derived from an EMBL/GenBank/DDBJ whole genome shotgun (WGS) entry which is preliminary data.</text>
</comment>